<accession>A0A8J5U1N9</accession>
<feature type="region of interest" description="Disordered" evidence="1">
    <location>
        <begin position="103"/>
        <end position="122"/>
    </location>
</feature>
<dbReference type="EMBL" id="JAELUQ010000010">
    <property type="protein sequence ID" value="KAG7407497.1"/>
    <property type="molecule type" value="Genomic_DNA"/>
</dbReference>
<evidence type="ECO:0000256" key="1">
    <source>
        <dbReference type="SAM" id="MobiDB-lite"/>
    </source>
</evidence>
<name>A0A8J5U1N9_FUSOX</name>
<evidence type="ECO:0000313" key="2">
    <source>
        <dbReference type="EMBL" id="KAG7407497.1"/>
    </source>
</evidence>
<reference evidence="2" key="1">
    <citation type="submission" date="2021-04" db="EMBL/GenBank/DDBJ databases">
        <title>First draft genome resource for Brassicaceae pathogens Fusarium oxysporum f. sp. raphani and Fusarium oxysporum f. sp. rapae.</title>
        <authorList>
            <person name="Asai S."/>
        </authorList>
    </citation>
    <scope>NUCLEOTIDE SEQUENCE</scope>
    <source>
        <strain evidence="2">Tf1208</strain>
    </source>
</reference>
<proteinExistence type="predicted"/>
<dbReference type="Proteomes" id="UP000694050">
    <property type="component" value="Unassembled WGS sequence"/>
</dbReference>
<protein>
    <submittedName>
        <fullName evidence="2">Uncharacterized protein</fullName>
    </submittedName>
</protein>
<sequence length="510" mass="57680">MPLFKNFRSSAKVIDQEVNLDPHTWTLPSSYKPSQADGKQTIIPDPRVFSNVFSIPCETEAQSIETLLAYPDASHAAVHLTLLECFRNLKASARALDVEVIQPPSYDDTKSPVPASPSEPTQLPASQKWDLLIKLAVTRFTTWWSGIELLLNHASAYSHHGGTRAALQLTKDYLPPLDILLVWYALMLNPEAYDAACDAQGANATRLKNLCFPWPAIRDVIDMDKMQLVLPRSAQKLFTNITSQPCEIIDYIQSPPAYADSGKARIETDLFSEVKRHEDIIEESHKLLWIRSPALQGSLIRAGLEYLDFHLREPNAVEEEMVCHQSFGVRLFWRTHRLFPRQYKAFLKEIGGMQPEQARGQDLKRDAKILFDMDDPSPIQGHCHCWTCERIRDDLPEFVYIEPSATASSSSTSLTTMQKQISSLSAETLLQIQDDLGFCLAVEDARRHGLPLPTRPPTTAEKEADKIAKQKQKELGYRPGLNEYVEVLPDGRRKIRTHKYASGMWGTTWV</sequence>
<organism evidence="2 3">
    <name type="scientific">Fusarium oxysporum f. sp. rapae</name>
    <dbReference type="NCBI Taxonomy" id="485398"/>
    <lineage>
        <taxon>Eukaryota</taxon>
        <taxon>Fungi</taxon>
        <taxon>Dikarya</taxon>
        <taxon>Ascomycota</taxon>
        <taxon>Pezizomycotina</taxon>
        <taxon>Sordariomycetes</taxon>
        <taxon>Hypocreomycetidae</taxon>
        <taxon>Hypocreales</taxon>
        <taxon>Nectriaceae</taxon>
        <taxon>Fusarium</taxon>
        <taxon>Fusarium oxysporum species complex</taxon>
    </lineage>
</organism>
<evidence type="ECO:0000313" key="3">
    <source>
        <dbReference type="Proteomes" id="UP000694050"/>
    </source>
</evidence>
<comment type="caution">
    <text evidence="2">The sequence shown here is derived from an EMBL/GenBank/DDBJ whole genome shotgun (WGS) entry which is preliminary data.</text>
</comment>
<gene>
    <name evidence="2" type="ORF">Forpe1208_v012889</name>
</gene>
<dbReference type="InterPro" id="IPR009836">
    <property type="entry name" value="GRDP-like"/>
</dbReference>
<dbReference type="PANTHER" id="PTHR34365">
    <property type="entry name" value="ENOLASE (DUF1399)"/>
    <property type="match status" value="1"/>
</dbReference>
<dbReference type="AlphaFoldDB" id="A0A8J5U1N9"/>
<dbReference type="PANTHER" id="PTHR34365:SF7">
    <property type="entry name" value="GLYCINE-RICH DOMAIN-CONTAINING PROTEIN 1"/>
    <property type="match status" value="1"/>
</dbReference>